<dbReference type="Pfam" id="PF00514">
    <property type="entry name" value="Arm"/>
    <property type="match status" value="1"/>
</dbReference>
<sequence>MDLLQKKRDEIRHLKKVQLAMTTEDQQILSNLDKVVEQLQDADQEQVLNSVRTIRKLLSSDGDEIPIQHVINSGAVEKLIILIYFDEYPRIQLESIWGVLQPMLHLLRSPDISVREQVVFALGNIANIEYIQVELISSGFEEMILPIICSNNLSIKMRENLCWLLSNLLQKADLKQKTIEESTRFLSQQLRNASEKENNEQLISDILWGLYFIAEKYNFNHLILQYGILMIVIRYMRHHNLRLIIPALRIVGELASGSELDTQSVVNAGALDALNILLQKTKLVILKESCWVLSNIAAGTSSQVDALLQSGCIQRILALLHSSQVDCFNLNKQENSHPVTLPQITLNSDLLQVKIIQQQQQQKEQINKDENDSEDDENSSNQNSDEYMDAKSQKKNLNWQFDAIFTISNISHSSLSQAAQLGSWGTMQILAKFLDSKHTNFLRATLEAIINILGSGRTFAVGKTNNQYSQPFHIESQNLQLGTSNQSSSSDFNPFPQIQQQNKQFNINSNVDVNSETNGDFMSDFEEQFAEHDGVEKLEQLLSHKNKDVRLLAQQILDKFYPQQELEENTETV</sequence>
<evidence type="ECO:0000256" key="6">
    <source>
        <dbReference type="SAM" id="MobiDB-lite"/>
    </source>
</evidence>
<evidence type="ECO:0000256" key="4">
    <source>
        <dbReference type="ARBA" id="ARBA00022927"/>
    </source>
</evidence>
<dbReference type="Gene3D" id="1.25.10.10">
    <property type="entry name" value="Leucine-rich Repeat Variant"/>
    <property type="match status" value="1"/>
</dbReference>
<protein>
    <recommendedName>
        <fullName evidence="5">Importin subunit alpha</fullName>
    </recommendedName>
</protein>
<evidence type="ECO:0000256" key="1">
    <source>
        <dbReference type="ARBA" id="ARBA00010394"/>
    </source>
</evidence>
<dbReference type="EMBL" id="SNRW01004138">
    <property type="protein sequence ID" value="KAA6388037.1"/>
    <property type="molecule type" value="Genomic_DNA"/>
</dbReference>
<dbReference type="GO" id="GO:0005737">
    <property type="term" value="C:cytoplasm"/>
    <property type="evidence" value="ECO:0007669"/>
    <property type="project" value="InterPro"/>
</dbReference>
<dbReference type="InterPro" id="IPR000225">
    <property type="entry name" value="Armadillo"/>
</dbReference>
<dbReference type="InterPro" id="IPR016024">
    <property type="entry name" value="ARM-type_fold"/>
</dbReference>
<dbReference type="AlphaFoldDB" id="A0A5J4VZE7"/>
<dbReference type="InterPro" id="IPR024931">
    <property type="entry name" value="Importin_alpha"/>
</dbReference>
<proteinExistence type="inferred from homology"/>
<dbReference type="Proteomes" id="UP000324800">
    <property type="component" value="Unassembled WGS sequence"/>
</dbReference>
<evidence type="ECO:0000313" key="8">
    <source>
        <dbReference type="Proteomes" id="UP000324800"/>
    </source>
</evidence>
<dbReference type="GO" id="GO:0006606">
    <property type="term" value="P:protein import into nucleus"/>
    <property type="evidence" value="ECO:0007669"/>
    <property type="project" value="InterPro"/>
</dbReference>
<dbReference type="PANTHER" id="PTHR23316">
    <property type="entry name" value="IMPORTIN ALPHA"/>
    <property type="match status" value="1"/>
</dbReference>
<comment type="similarity">
    <text evidence="1 5">Belongs to the importin alpha family.</text>
</comment>
<dbReference type="Pfam" id="PF02985">
    <property type="entry name" value="HEAT"/>
    <property type="match status" value="1"/>
</dbReference>
<keyword evidence="4 5" id="KW-0653">Protein transport</keyword>
<comment type="caution">
    <text evidence="7">The sequence shown here is derived from an EMBL/GenBank/DDBJ whole genome shotgun (WGS) entry which is preliminary data.</text>
</comment>
<dbReference type="PIRSF" id="PIRSF005673">
    <property type="entry name" value="Importin_alpha"/>
    <property type="match status" value="1"/>
</dbReference>
<dbReference type="InterPro" id="IPR011989">
    <property type="entry name" value="ARM-like"/>
</dbReference>
<evidence type="ECO:0000256" key="2">
    <source>
        <dbReference type="ARBA" id="ARBA00022448"/>
    </source>
</evidence>
<dbReference type="InterPro" id="IPR000357">
    <property type="entry name" value="HEAT"/>
</dbReference>
<dbReference type="OrthoDB" id="29145at2759"/>
<feature type="region of interest" description="Disordered" evidence="6">
    <location>
        <begin position="362"/>
        <end position="391"/>
    </location>
</feature>
<gene>
    <name evidence="7" type="ORF">EZS28_016435</name>
</gene>
<dbReference type="SUPFAM" id="SSF48371">
    <property type="entry name" value="ARM repeat"/>
    <property type="match status" value="1"/>
</dbReference>
<name>A0A5J4VZE7_9EUKA</name>
<organism evidence="7 8">
    <name type="scientific">Streblomastix strix</name>
    <dbReference type="NCBI Taxonomy" id="222440"/>
    <lineage>
        <taxon>Eukaryota</taxon>
        <taxon>Metamonada</taxon>
        <taxon>Preaxostyla</taxon>
        <taxon>Oxymonadida</taxon>
        <taxon>Streblomastigidae</taxon>
        <taxon>Streblomastix</taxon>
    </lineage>
</organism>
<reference evidence="7 8" key="1">
    <citation type="submission" date="2019-03" db="EMBL/GenBank/DDBJ databases">
        <title>Single cell metagenomics reveals metabolic interactions within the superorganism composed of flagellate Streblomastix strix and complex community of Bacteroidetes bacteria on its surface.</title>
        <authorList>
            <person name="Treitli S.C."/>
            <person name="Kolisko M."/>
            <person name="Husnik F."/>
            <person name="Keeling P."/>
            <person name="Hampl V."/>
        </authorList>
    </citation>
    <scope>NUCLEOTIDE SEQUENCE [LARGE SCALE GENOMIC DNA]</scope>
    <source>
        <strain evidence="7">ST1C</strain>
    </source>
</reference>
<evidence type="ECO:0000313" key="7">
    <source>
        <dbReference type="EMBL" id="KAA6388037.1"/>
    </source>
</evidence>
<accession>A0A5J4VZE7</accession>
<dbReference type="SMART" id="SM00185">
    <property type="entry name" value="ARM"/>
    <property type="match status" value="3"/>
</dbReference>
<keyword evidence="3" id="KW-0677">Repeat</keyword>
<evidence type="ECO:0000256" key="5">
    <source>
        <dbReference type="PIRNR" id="PIRNR005673"/>
    </source>
</evidence>
<dbReference type="GO" id="GO:0061608">
    <property type="term" value="F:nuclear import signal receptor activity"/>
    <property type="evidence" value="ECO:0007669"/>
    <property type="project" value="InterPro"/>
</dbReference>
<evidence type="ECO:0000256" key="3">
    <source>
        <dbReference type="ARBA" id="ARBA00022737"/>
    </source>
</evidence>
<keyword evidence="2 5" id="KW-0813">Transport</keyword>